<protein>
    <submittedName>
        <fullName evidence="1">DUF2867 domain-containing protein</fullName>
    </submittedName>
</protein>
<proteinExistence type="predicted"/>
<reference evidence="1" key="1">
    <citation type="submission" date="2022-10" db="EMBL/GenBank/DDBJ databases">
        <title>The complete genomes of actinobacterial strains from the NBC collection.</title>
        <authorList>
            <person name="Joergensen T.S."/>
            <person name="Alvarez Arevalo M."/>
            <person name="Sterndorff E.B."/>
            <person name="Faurdal D."/>
            <person name="Vuksanovic O."/>
            <person name="Mourched A.-S."/>
            <person name="Charusanti P."/>
            <person name="Shaw S."/>
            <person name="Blin K."/>
            <person name="Weber T."/>
        </authorList>
    </citation>
    <scope>NUCLEOTIDE SEQUENCE</scope>
    <source>
        <strain evidence="1">NBC_01482</strain>
    </source>
</reference>
<sequence length="127" mass="14704">MPTYGRVEIPERAALARSSGTDWDYIDSYEIALPPGAPTDPRKWTRKIFFGNPFPDRECDEREQVTADVMAVLDFVVSVLVDDGTVTITSLVKYRNHWGRRYFAIVRPFHRRLVPWMLARAARSFAR</sequence>
<evidence type="ECO:0000313" key="2">
    <source>
        <dbReference type="Proteomes" id="UP001432062"/>
    </source>
</evidence>
<accession>A0ABZ1Z610</accession>
<dbReference type="EMBL" id="CP109441">
    <property type="protein sequence ID" value="WUV49399.1"/>
    <property type="molecule type" value="Genomic_DNA"/>
</dbReference>
<evidence type="ECO:0000313" key="1">
    <source>
        <dbReference type="EMBL" id="WUV49399.1"/>
    </source>
</evidence>
<organism evidence="1 2">
    <name type="scientific">Nocardia vinacea</name>
    <dbReference type="NCBI Taxonomy" id="96468"/>
    <lineage>
        <taxon>Bacteria</taxon>
        <taxon>Bacillati</taxon>
        <taxon>Actinomycetota</taxon>
        <taxon>Actinomycetes</taxon>
        <taxon>Mycobacteriales</taxon>
        <taxon>Nocardiaceae</taxon>
        <taxon>Nocardia</taxon>
    </lineage>
</organism>
<dbReference type="Pfam" id="PF11066">
    <property type="entry name" value="DUF2867"/>
    <property type="match status" value="1"/>
</dbReference>
<dbReference type="InterPro" id="IPR021295">
    <property type="entry name" value="DUF2867"/>
</dbReference>
<gene>
    <name evidence="1" type="ORF">OG563_15025</name>
</gene>
<keyword evidence="2" id="KW-1185">Reference proteome</keyword>
<dbReference type="RefSeq" id="WP_329413925.1">
    <property type="nucleotide sequence ID" value="NZ_CP109441.1"/>
</dbReference>
<dbReference type="Proteomes" id="UP001432062">
    <property type="component" value="Chromosome"/>
</dbReference>
<name>A0ABZ1Z610_9NOCA</name>